<dbReference type="Proteomes" id="UP001301958">
    <property type="component" value="Unassembled WGS sequence"/>
</dbReference>
<reference evidence="2" key="1">
    <citation type="journal article" date="2023" name="Mol. Phylogenet. Evol.">
        <title>Genome-scale phylogeny and comparative genomics of the fungal order Sordariales.</title>
        <authorList>
            <person name="Hensen N."/>
            <person name="Bonometti L."/>
            <person name="Westerberg I."/>
            <person name="Brannstrom I.O."/>
            <person name="Guillou S."/>
            <person name="Cros-Aarteil S."/>
            <person name="Calhoun S."/>
            <person name="Haridas S."/>
            <person name="Kuo A."/>
            <person name="Mondo S."/>
            <person name="Pangilinan J."/>
            <person name="Riley R."/>
            <person name="LaButti K."/>
            <person name="Andreopoulos B."/>
            <person name="Lipzen A."/>
            <person name="Chen C."/>
            <person name="Yan M."/>
            <person name="Daum C."/>
            <person name="Ng V."/>
            <person name="Clum A."/>
            <person name="Steindorff A."/>
            <person name="Ohm R.A."/>
            <person name="Martin F."/>
            <person name="Silar P."/>
            <person name="Natvig D.O."/>
            <person name="Lalanne C."/>
            <person name="Gautier V."/>
            <person name="Ament-Velasquez S.L."/>
            <person name="Kruys A."/>
            <person name="Hutchinson M.I."/>
            <person name="Powell A.J."/>
            <person name="Barry K."/>
            <person name="Miller A.N."/>
            <person name="Grigoriev I.V."/>
            <person name="Debuchy R."/>
            <person name="Gladieux P."/>
            <person name="Hiltunen Thoren M."/>
            <person name="Johannesson H."/>
        </authorList>
    </citation>
    <scope>NUCLEOTIDE SEQUENCE</scope>
    <source>
        <strain evidence="2">CBS 990.96</strain>
    </source>
</reference>
<accession>A0AAN7BR99</accession>
<organism evidence="2 3">
    <name type="scientific">Podospora fimiseda</name>
    <dbReference type="NCBI Taxonomy" id="252190"/>
    <lineage>
        <taxon>Eukaryota</taxon>
        <taxon>Fungi</taxon>
        <taxon>Dikarya</taxon>
        <taxon>Ascomycota</taxon>
        <taxon>Pezizomycotina</taxon>
        <taxon>Sordariomycetes</taxon>
        <taxon>Sordariomycetidae</taxon>
        <taxon>Sordariales</taxon>
        <taxon>Podosporaceae</taxon>
        <taxon>Podospora</taxon>
    </lineage>
</organism>
<keyword evidence="3" id="KW-1185">Reference proteome</keyword>
<comment type="caution">
    <text evidence="2">The sequence shown here is derived from an EMBL/GenBank/DDBJ whole genome shotgun (WGS) entry which is preliminary data.</text>
</comment>
<reference evidence="2" key="2">
    <citation type="submission" date="2023-05" db="EMBL/GenBank/DDBJ databases">
        <authorList>
            <consortium name="Lawrence Berkeley National Laboratory"/>
            <person name="Steindorff A."/>
            <person name="Hensen N."/>
            <person name="Bonometti L."/>
            <person name="Westerberg I."/>
            <person name="Brannstrom I.O."/>
            <person name="Guillou S."/>
            <person name="Cros-Aarteil S."/>
            <person name="Calhoun S."/>
            <person name="Haridas S."/>
            <person name="Kuo A."/>
            <person name="Mondo S."/>
            <person name="Pangilinan J."/>
            <person name="Riley R."/>
            <person name="Labutti K."/>
            <person name="Andreopoulos B."/>
            <person name="Lipzen A."/>
            <person name="Chen C."/>
            <person name="Yanf M."/>
            <person name="Daum C."/>
            <person name="Ng V."/>
            <person name="Clum A."/>
            <person name="Ohm R."/>
            <person name="Martin F."/>
            <person name="Silar P."/>
            <person name="Natvig D."/>
            <person name="Lalanne C."/>
            <person name="Gautier V."/>
            <person name="Ament-Velasquez S.L."/>
            <person name="Kruys A."/>
            <person name="Hutchinson M.I."/>
            <person name="Powell A.J."/>
            <person name="Barry K."/>
            <person name="Miller A.N."/>
            <person name="Grigoriev I.V."/>
            <person name="Debuchy R."/>
            <person name="Gladieux P."/>
            <person name="Thoren M.H."/>
            <person name="Johannesson H."/>
        </authorList>
    </citation>
    <scope>NUCLEOTIDE SEQUENCE</scope>
    <source>
        <strain evidence="2">CBS 990.96</strain>
    </source>
</reference>
<gene>
    <name evidence="2" type="ORF">QBC38DRAFT_362758</name>
</gene>
<evidence type="ECO:0000256" key="1">
    <source>
        <dbReference type="SAM" id="MobiDB-lite"/>
    </source>
</evidence>
<feature type="region of interest" description="Disordered" evidence="1">
    <location>
        <begin position="83"/>
        <end position="111"/>
    </location>
</feature>
<dbReference type="EMBL" id="MU865323">
    <property type="protein sequence ID" value="KAK4228055.1"/>
    <property type="molecule type" value="Genomic_DNA"/>
</dbReference>
<evidence type="ECO:0000313" key="2">
    <source>
        <dbReference type="EMBL" id="KAK4228055.1"/>
    </source>
</evidence>
<sequence>MCRKIVFCGTCTTCGKPSDWEEYSQELPCLEAKNNGIFGECKNGIDRDEKPHDQECLACEMANGVDEGYDGGMEDEETLQFVDGKKNKGTYADSADGDQDESHRKKKQRTT</sequence>
<protein>
    <submittedName>
        <fullName evidence="2">Uncharacterized protein</fullName>
    </submittedName>
</protein>
<name>A0AAN7BR99_9PEZI</name>
<dbReference type="AlphaFoldDB" id="A0AAN7BR99"/>
<proteinExistence type="predicted"/>
<evidence type="ECO:0000313" key="3">
    <source>
        <dbReference type="Proteomes" id="UP001301958"/>
    </source>
</evidence>